<gene>
    <name evidence="2" type="ORF">DAERI_250014</name>
</gene>
<evidence type="ECO:0000313" key="3">
    <source>
        <dbReference type="Proteomes" id="UP000236569"/>
    </source>
</evidence>
<feature type="chain" id="PRO_5014389896" evidence="1">
    <location>
        <begin position="22"/>
        <end position="180"/>
    </location>
</feature>
<accession>A0A2I9D0V4</accession>
<proteinExistence type="predicted"/>
<sequence>MRPNLYRPLPALVLASLSAAAQPSPVHPCALLTAAEASAALGESVTPPSEWHTRYPTPELGQFGASGTEKYLISSCAFQGRSGPGRLVLIELRQLEAGTNSTWRPQTLWADWKRSRKKVAGSGFQNVKGAGTDAFLVPGEAFAYSPKRAGMLVRVLLTRPGGASPQVLSRLLRAATARLP</sequence>
<dbReference type="AlphaFoldDB" id="A0A2I9D0V4"/>
<reference evidence="3" key="1">
    <citation type="submission" date="2018-01" db="EMBL/GenBank/DDBJ databases">
        <title>Draft Genome Sequence of the Radioresistant Bacterium Deinococcus aerius TR0125, Isolated from the Higher Atmosphere above Japan.</title>
        <authorList>
            <person name="Satoh K."/>
            <person name="Arai H."/>
            <person name="Sanzen T."/>
            <person name="Kawaguchi Y."/>
            <person name="Hayashi H."/>
            <person name="Yokobori S."/>
            <person name="Yamagishi A."/>
            <person name="Oono Y."/>
            <person name="Narumi I."/>
        </authorList>
    </citation>
    <scope>NUCLEOTIDE SEQUENCE [LARGE SCALE GENOMIC DNA]</scope>
    <source>
        <strain evidence="3">TR0125</strain>
    </source>
</reference>
<evidence type="ECO:0000256" key="1">
    <source>
        <dbReference type="SAM" id="SignalP"/>
    </source>
</evidence>
<feature type="signal peptide" evidence="1">
    <location>
        <begin position="1"/>
        <end position="21"/>
    </location>
</feature>
<keyword evidence="3" id="KW-1185">Reference proteome</keyword>
<dbReference type="Proteomes" id="UP000236569">
    <property type="component" value="Unassembled WGS sequence"/>
</dbReference>
<organism evidence="2 3">
    <name type="scientific">Deinococcus aerius</name>
    <dbReference type="NCBI Taxonomy" id="200253"/>
    <lineage>
        <taxon>Bacteria</taxon>
        <taxon>Thermotogati</taxon>
        <taxon>Deinococcota</taxon>
        <taxon>Deinococci</taxon>
        <taxon>Deinococcales</taxon>
        <taxon>Deinococcaceae</taxon>
        <taxon>Deinococcus</taxon>
    </lineage>
</organism>
<keyword evidence="1" id="KW-0732">Signal</keyword>
<comment type="caution">
    <text evidence="2">The sequence shown here is derived from an EMBL/GenBank/DDBJ whole genome shotgun (WGS) entry which is preliminary data.</text>
</comment>
<dbReference type="EMBL" id="BFAG01000025">
    <property type="protein sequence ID" value="GBF08179.1"/>
    <property type="molecule type" value="Genomic_DNA"/>
</dbReference>
<dbReference type="RefSeq" id="WP_103131454.1">
    <property type="nucleotide sequence ID" value="NZ_BFAG01000025.1"/>
</dbReference>
<evidence type="ECO:0000313" key="2">
    <source>
        <dbReference type="EMBL" id="GBF08179.1"/>
    </source>
</evidence>
<protein>
    <submittedName>
        <fullName evidence="2">Uncharacterized protein</fullName>
    </submittedName>
</protein>
<name>A0A2I9D0V4_9DEIO</name>